<dbReference type="eggNOG" id="COG3291">
    <property type="taxonomic scope" value="Bacteria"/>
</dbReference>
<dbReference type="NCBIfam" id="TIGR04183">
    <property type="entry name" value="Por_Secre_tail"/>
    <property type="match status" value="1"/>
</dbReference>
<dbReference type="OrthoDB" id="5500612at2"/>
<reference evidence="4 5" key="1">
    <citation type="submission" date="2013-09" db="EMBL/GenBank/DDBJ databases">
        <authorList>
            <person name="Zeng Z."/>
            <person name="Chen C."/>
        </authorList>
    </citation>
    <scope>NUCLEOTIDE SEQUENCE [LARGE SCALE GENOMIC DNA]</scope>
    <source>
        <strain evidence="4 5">WB 4.1-42</strain>
    </source>
</reference>
<protein>
    <recommendedName>
        <fullName evidence="3">Secretion system C-terminal sorting domain-containing protein</fullName>
    </recommendedName>
</protein>
<dbReference type="Pfam" id="PF18962">
    <property type="entry name" value="Por_Secre_tail"/>
    <property type="match status" value="1"/>
</dbReference>
<proteinExistence type="predicted"/>
<comment type="caution">
    <text evidence="4">The sequence shown here is derived from an EMBL/GenBank/DDBJ whole genome shotgun (WGS) entry which is preliminary data.</text>
</comment>
<evidence type="ECO:0000313" key="5">
    <source>
        <dbReference type="Proteomes" id="UP000030111"/>
    </source>
</evidence>
<keyword evidence="1 2" id="KW-0732">Signal</keyword>
<dbReference type="InterPro" id="IPR038653">
    <property type="entry name" value="Put_CMD_sf"/>
</dbReference>
<evidence type="ECO:0000256" key="2">
    <source>
        <dbReference type="SAM" id="SignalP"/>
    </source>
</evidence>
<evidence type="ECO:0000313" key="4">
    <source>
        <dbReference type="EMBL" id="KGO91010.1"/>
    </source>
</evidence>
<dbReference type="AlphaFoldDB" id="A0A0A2MRX3"/>
<organism evidence="4 5">
    <name type="scientific">Flavobacterium subsaxonicum WB 4.1-42 = DSM 21790</name>
    <dbReference type="NCBI Taxonomy" id="1121898"/>
    <lineage>
        <taxon>Bacteria</taxon>
        <taxon>Pseudomonadati</taxon>
        <taxon>Bacteroidota</taxon>
        <taxon>Flavobacteriia</taxon>
        <taxon>Flavobacteriales</taxon>
        <taxon>Flavobacteriaceae</taxon>
        <taxon>Flavobacterium</taxon>
    </lineage>
</organism>
<feature type="domain" description="Secretion system C-terminal sorting" evidence="3">
    <location>
        <begin position="222"/>
        <end position="284"/>
    </location>
</feature>
<name>A0A0A2MRX3_9FLAO</name>
<feature type="signal peptide" evidence="2">
    <location>
        <begin position="1"/>
        <end position="23"/>
    </location>
</feature>
<feature type="chain" id="PRO_5002003740" description="Secretion system C-terminal sorting domain-containing protein" evidence="2">
    <location>
        <begin position="24"/>
        <end position="288"/>
    </location>
</feature>
<dbReference type="InterPro" id="IPR026444">
    <property type="entry name" value="Secre_tail"/>
</dbReference>
<evidence type="ECO:0000259" key="3">
    <source>
        <dbReference type="Pfam" id="PF18962"/>
    </source>
</evidence>
<sequence length="288" mass="31932">MKKLLLLALLALPAMGSAQLINADFEQWVNPMDSFVNRPTGWTALQPGAIPNPDANLYHLPATDAYSNNYALRLSIWYDYTKDLATQTVPINYRPASLKGHYKYTDNTIIKDNDTIPDTAQVSIYLIKYNTVTAQQDTIGTGVLELDQSLEYTEFTVAVTYTSNEIPDTVKVILDPSLLRRYPDEAVYSTGNVTSLFTVDKLHLTQPSLSSPDALKDSFKAYPNPTTDVVHFPGFEGDVTVYDVNGRQLLQQAASKSGISLAPLPTGLYIVQLNGNDNKVQYTKIEKL</sequence>
<gene>
    <name evidence="4" type="ORF">Q766_20175</name>
</gene>
<dbReference type="EMBL" id="JRLY01000029">
    <property type="protein sequence ID" value="KGO91010.1"/>
    <property type="molecule type" value="Genomic_DNA"/>
</dbReference>
<dbReference type="RefSeq" id="WP_026990668.1">
    <property type="nucleotide sequence ID" value="NZ_AUGP01000017.1"/>
</dbReference>
<accession>A0A0A2MRX3</accession>
<evidence type="ECO:0000256" key="1">
    <source>
        <dbReference type="ARBA" id="ARBA00022729"/>
    </source>
</evidence>
<keyword evidence="5" id="KW-1185">Reference proteome</keyword>
<dbReference type="STRING" id="1121898.GCA_000422725_01821"/>
<dbReference type="Proteomes" id="UP000030111">
    <property type="component" value="Unassembled WGS sequence"/>
</dbReference>
<dbReference type="Gene3D" id="2.60.120.890">
    <property type="entry name" value="BT2081, beta-jelly-roll domain"/>
    <property type="match status" value="1"/>
</dbReference>